<dbReference type="STRING" id="1348612.A0A397HAT0"/>
<sequence length="348" mass="40000">MNNIKYYYQQKSFTITAASQMPMTTENEQRVNQERDNYNASASVDPKPSFTYISLIGQAILAVPGKKLQLNDIRIWIANTYPFYKMENKGWQNAIRHYLTLCPAFRQCERDDGKRRKKAWTIPDEYQEYFINGVYINYKAKEIKAREENASTFGSGETISSSINEIIEIQQLVVPELISPHSQELSANQSRSPRLSTSFPNLSTAPAQPISGSCQSGIACNTRYIHENSYIDTTETSIGSSQVPYNYVNMAEVENIQDNRIMNYESYEIKETEAIKIEMSTWEEVTEYCCDTRFEYDQMTYFESQLNLPGIYDCPDYIYIGCTDPEKLVQVAPGTHDLGYICQDIFNP</sequence>
<dbReference type="SMART" id="SM00339">
    <property type="entry name" value="FH"/>
    <property type="match status" value="1"/>
</dbReference>
<organism evidence="5 6">
    <name type="scientific">Diversispora epigaea</name>
    <dbReference type="NCBI Taxonomy" id="1348612"/>
    <lineage>
        <taxon>Eukaryota</taxon>
        <taxon>Fungi</taxon>
        <taxon>Fungi incertae sedis</taxon>
        <taxon>Mucoromycota</taxon>
        <taxon>Glomeromycotina</taxon>
        <taxon>Glomeromycetes</taxon>
        <taxon>Diversisporales</taxon>
        <taxon>Diversisporaceae</taxon>
        <taxon>Diversispora</taxon>
    </lineage>
</organism>
<dbReference type="PANTHER" id="PTHR11829">
    <property type="entry name" value="FORKHEAD BOX PROTEIN"/>
    <property type="match status" value="1"/>
</dbReference>
<keyword evidence="6" id="KW-1185">Reference proteome</keyword>
<dbReference type="InterPro" id="IPR030456">
    <property type="entry name" value="TF_fork_head_CS_2"/>
</dbReference>
<dbReference type="OrthoDB" id="5954824at2759"/>
<feature type="DNA-binding region" description="Fork-head" evidence="3">
    <location>
        <begin position="47"/>
        <end position="140"/>
    </location>
</feature>
<reference evidence="5 6" key="1">
    <citation type="submission" date="2018-08" db="EMBL/GenBank/DDBJ databases">
        <title>Genome and evolution of the arbuscular mycorrhizal fungus Diversispora epigaea (formerly Glomus versiforme) and its bacterial endosymbionts.</title>
        <authorList>
            <person name="Sun X."/>
            <person name="Fei Z."/>
            <person name="Harrison M."/>
        </authorList>
    </citation>
    <scope>NUCLEOTIDE SEQUENCE [LARGE SCALE GENOMIC DNA]</scope>
    <source>
        <strain evidence="5 6">IT104</strain>
    </source>
</reference>
<dbReference type="GO" id="GO:0000981">
    <property type="term" value="F:DNA-binding transcription factor activity, RNA polymerase II-specific"/>
    <property type="evidence" value="ECO:0007669"/>
    <property type="project" value="TreeGrafter"/>
</dbReference>
<dbReference type="GO" id="GO:0005634">
    <property type="term" value="C:nucleus"/>
    <property type="evidence" value="ECO:0007669"/>
    <property type="project" value="UniProtKB-SubCell"/>
</dbReference>
<evidence type="ECO:0000256" key="1">
    <source>
        <dbReference type="ARBA" id="ARBA00023125"/>
    </source>
</evidence>
<dbReference type="PRINTS" id="PR00053">
    <property type="entry name" value="FORKHEAD"/>
</dbReference>
<comment type="caution">
    <text evidence="5">The sequence shown here is derived from an EMBL/GenBank/DDBJ whole genome shotgun (WGS) entry which is preliminary data.</text>
</comment>
<evidence type="ECO:0000256" key="3">
    <source>
        <dbReference type="PROSITE-ProRule" id="PRU00089"/>
    </source>
</evidence>
<comment type="subcellular location">
    <subcellularLocation>
        <location evidence="3">Nucleus</location>
    </subcellularLocation>
</comment>
<gene>
    <name evidence="5" type="ORF">Glove_372g83</name>
</gene>
<keyword evidence="1 3" id="KW-0238">DNA-binding</keyword>
<dbReference type="Gene3D" id="1.10.10.10">
    <property type="entry name" value="Winged helix-like DNA-binding domain superfamily/Winged helix DNA-binding domain"/>
    <property type="match status" value="1"/>
</dbReference>
<dbReference type="InterPro" id="IPR001766">
    <property type="entry name" value="Fork_head_dom"/>
</dbReference>
<accession>A0A397HAT0</accession>
<dbReference type="InterPro" id="IPR036390">
    <property type="entry name" value="WH_DNA-bd_sf"/>
</dbReference>
<dbReference type="Pfam" id="PF00250">
    <property type="entry name" value="Forkhead"/>
    <property type="match status" value="1"/>
</dbReference>
<dbReference type="GO" id="GO:0009653">
    <property type="term" value="P:anatomical structure morphogenesis"/>
    <property type="evidence" value="ECO:0007669"/>
    <property type="project" value="TreeGrafter"/>
</dbReference>
<name>A0A397HAT0_9GLOM</name>
<proteinExistence type="predicted"/>
<evidence type="ECO:0000313" key="6">
    <source>
        <dbReference type="Proteomes" id="UP000266861"/>
    </source>
</evidence>
<dbReference type="EMBL" id="PQFF01000335">
    <property type="protein sequence ID" value="RHZ58676.1"/>
    <property type="molecule type" value="Genomic_DNA"/>
</dbReference>
<dbReference type="CDD" id="cd00059">
    <property type="entry name" value="FH_FOX"/>
    <property type="match status" value="1"/>
</dbReference>
<feature type="domain" description="Fork-head" evidence="4">
    <location>
        <begin position="47"/>
        <end position="140"/>
    </location>
</feature>
<dbReference type="PROSITE" id="PS00658">
    <property type="entry name" value="FORK_HEAD_2"/>
    <property type="match status" value="1"/>
</dbReference>
<dbReference type="PANTHER" id="PTHR11829:SF343">
    <property type="entry name" value="FORK-HEAD DOMAIN-CONTAINING PROTEIN"/>
    <property type="match status" value="1"/>
</dbReference>
<dbReference type="GO" id="GO:0030154">
    <property type="term" value="P:cell differentiation"/>
    <property type="evidence" value="ECO:0007669"/>
    <property type="project" value="TreeGrafter"/>
</dbReference>
<dbReference type="Proteomes" id="UP000266861">
    <property type="component" value="Unassembled WGS sequence"/>
</dbReference>
<dbReference type="SUPFAM" id="SSF46785">
    <property type="entry name" value="Winged helix' DNA-binding domain"/>
    <property type="match status" value="1"/>
</dbReference>
<evidence type="ECO:0000313" key="5">
    <source>
        <dbReference type="EMBL" id="RHZ58676.1"/>
    </source>
</evidence>
<evidence type="ECO:0000256" key="2">
    <source>
        <dbReference type="ARBA" id="ARBA00023242"/>
    </source>
</evidence>
<evidence type="ECO:0000259" key="4">
    <source>
        <dbReference type="PROSITE" id="PS50039"/>
    </source>
</evidence>
<dbReference type="InterPro" id="IPR050211">
    <property type="entry name" value="FOX_domain-containing"/>
</dbReference>
<dbReference type="InterPro" id="IPR036388">
    <property type="entry name" value="WH-like_DNA-bd_sf"/>
</dbReference>
<keyword evidence="2 3" id="KW-0539">Nucleus</keyword>
<dbReference type="GO" id="GO:0000978">
    <property type="term" value="F:RNA polymerase II cis-regulatory region sequence-specific DNA binding"/>
    <property type="evidence" value="ECO:0007669"/>
    <property type="project" value="TreeGrafter"/>
</dbReference>
<dbReference type="AlphaFoldDB" id="A0A397HAT0"/>
<protein>
    <recommendedName>
        <fullName evidence="4">Fork-head domain-containing protein</fullName>
    </recommendedName>
</protein>
<dbReference type="PROSITE" id="PS50039">
    <property type="entry name" value="FORK_HEAD_3"/>
    <property type="match status" value="1"/>
</dbReference>